<dbReference type="PROSITE" id="PS51462">
    <property type="entry name" value="NUDIX"/>
    <property type="match status" value="1"/>
</dbReference>
<dbReference type="InterPro" id="IPR020084">
    <property type="entry name" value="NUDIX_hydrolase_CS"/>
</dbReference>
<proteinExistence type="predicted"/>
<evidence type="ECO:0000256" key="1">
    <source>
        <dbReference type="ARBA" id="ARBA00001946"/>
    </source>
</evidence>
<evidence type="ECO:0000313" key="6">
    <source>
        <dbReference type="Proteomes" id="UP000177130"/>
    </source>
</evidence>
<dbReference type="InterPro" id="IPR000086">
    <property type="entry name" value="NUDIX_hydrolase_dom"/>
</dbReference>
<dbReference type="SUPFAM" id="SSF55811">
    <property type="entry name" value="Nudix"/>
    <property type="match status" value="1"/>
</dbReference>
<dbReference type="PROSITE" id="PS00893">
    <property type="entry name" value="NUDIX_BOX"/>
    <property type="match status" value="1"/>
</dbReference>
<comment type="cofactor">
    <cofactor evidence="1">
        <name>Mg(2+)</name>
        <dbReference type="ChEBI" id="CHEBI:18420"/>
    </cofactor>
</comment>
<feature type="domain" description="Nudix hydrolase" evidence="4">
    <location>
        <begin position="9"/>
        <end position="97"/>
    </location>
</feature>
<evidence type="ECO:0000256" key="2">
    <source>
        <dbReference type="ARBA" id="ARBA00022801"/>
    </source>
</evidence>
<dbReference type="AlphaFoldDB" id="A0A1G2MJG5"/>
<organism evidence="5 6">
    <name type="scientific">Candidatus Taylorbacteria bacterium RIFCSPHIGHO2_02_FULL_43_32b</name>
    <dbReference type="NCBI Taxonomy" id="1802306"/>
    <lineage>
        <taxon>Bacteria</taxon>
        <taxon>Candidatus Tayloriibacteriota</taxon>
    </lineage>
</organism>
<dbReference type="PANTHER" id="PTHR43046">
    <property type="entry name" value="GDP-MANNOSE MANNOSYL HYDROLASE"/>
    <property type="match status" value="1"/>
</dbReference>
<accession>A0A1G2MJG5</accession>
<dbReference type="InterPro" id="IPR015797">
    <property type="entry name" value="NUDIX_hydrolase-like_dom_sf"/>
</dbReference>
<keyword evidence="3" id="KW-0460">Magnesium</keyword>
<evidence type="ECO:0000259" key="4">
    <source>
        <dbReference type="PROSITE" id="PS51462"/>
    </source>
</evidence>
<reference evidence="5 6" key="1">
    <citation type="journal article" date="2016" name="Nat. Commun.">
        <title>Thousands of microbial genomes shed light on interconnected biogeochemical processes in an aquifer system.</title>
        <authorList>
            <person name="Anantharaman K."/>
            <person name="Brown C.T."/>
            <person name="Hug L.A."/>
            <person name="Sharon I."/>
            <person name="Castelle C.J."/>
            <person name="Probst A.J."/>
            <person name="Thomas B.C."/>
            <person name="Singh A."/>
            <person name="Wilkins M.J."/>
            <person name="Karaoz U."/>
            <person name="Brodie E.L."/>
            <person name="Williams K.H."/>
            <person name="Hubbard S.S."/>
            <person name="Banfield J.F."/>
        </authorList>
    </citation>
    <scope>NUCLEOTIDE SEQUENCE [LARGE SCALE GENOMIC DNA]</scope>
</reference>
<evidence type="ECO:0000256" key="3">
    <source>
        <dbReference type="ARBA" id="ARBA00022842"/>
    </source>
</evidence>
<dbReference type="Gene3D" id="3.90.79.10">
    <property type="entry name" value="Nucleoside Triphosphate Pyrophosphohydrolase"/>
    <property type="match status" value="1"/>
</dbReference>
<protein>
    <recommendedName>
        <fullName evidence="4">Nudix hydrolase domain-containing protein</fullName>
    </recommendedName>
</protein>
<dbReference type="STRING" id="1802306.A3C72_02540"/>
<dbReference type="PANTHER" id="PTHR43046:SF12">
    <property type="entry name" value="GDP-MANNOSE MANNOSYL HYDROLASE"/>
    <property type="match status" value="1"/>
</dbReference>
<dbReference type="Proteomes" id="UP000177130">
    <property type="component" value="Unassembled WGS sequence"/>
</dbReference>
<dbReference type="Pfam" id="PF00293">
    <property type="entry name" value="NUDIX"/>
    <property type="match status" value="1"/>
</dbReference>
<dbReference type="EMBL" id="MHRK01000020">
    <property type="protein sequence ID" value="OHA23998.1"/>
    <property type="molecule type" value="Genomic_DNA"/>
</dbReference>
<evidence type="ECO:0000313" key="5">
    <source>
        <dbReference type="EMBL" id="OHA23998.1"/>
    </source>
</evidence>
<name>A0A1G2MJG5_9BACT</name>
<gene>
    <name evidence="5" type="ORF">A3C72_02540</name>
</gene>
<comment type="caution">
    <text evidence="5">The sequence shown here is derived from an EMBL/GenBank/DDBJ whole genome shotgun (WGS) entry which is preliminary data.</text>
</comment>
<sequence length="97" mass="11043">MSDDNVFKTKPMASSVLFFNDKGEMLIVKPSYRDYWLMPGGGVELNEFPLGAAIREVKEELGLTKELFHLVAVDYVGQSEKKFSDSLVFIRMSFVTR</sequence>
<dbReference type="GO" id="GO:0016787">
    <property type="term" value="F:hydrolase activity"/>
    <property type="evidence" value="ECO:0007669"/>
    <property type="project" value="UniProtKB-KW"/>
</dbReference>
<keyword evidence="2" id="KW-0378">Hydrolase</keyword>